<dbReference type="GO" id="GO:0015250">
    <property type="term" value="F:water channel activity"/>
    <property type="evidence" value="ECO:0007669"/>
    <property type="project" value="TreeGrafter"/>
</dbReference>
<keyword evidence="6 9" id="KW-1133">Transmembrane helix</keyword>
<evidence type="ECO:0000313" key="11">
    <source>
        <dbReference type="Proteomes" id="UP000032289"/>
    </source>
</evidence>
<dbReference type="InterPro" id="IPR000425">
    <property type="entry name" value="MIP"/>
</dbReference>
<feature type="transmembrane region" description="Helical" evidence="9">
    <location>
        <begin position="35"/>
        <end position="53"/>
    </location>
</feature>
<gene>
    <name evidence="10" type="primary">aqpZ2</name>
    <name evidence="10" type="ORF">ab3b_00181</name>
</gene>
<dbReference type="Pfam" id="PF00230">
    <property type="entry name" value="MIP"/>
    <property type="match status" value="1"/>
</dbReference>
<keyword evidence="5 8" id="KW-0812">Transmembrane</keyword>
<evidence type="ECO:0000256" key="5">
    <source>
        <dbReference type="ARBA" id="ARBA00022692"/>
    </source>
</evidence>
<protein>
    <submittedName>
        <fullName evidence="10">AqpZ2 protein</fullName>
    </submittedName>
</protein>
<dbReference type="InterPro" id="IPR022357">
    <property type="entry name" value="MIP_CS"/>
</dbReference>
<evidence type="ECO:0000256" key="7">
    <source>
        <dbReference type="ARBA" id="ARBA00023136"/>
    </source>
</evidence>
<reference evidence="10 11" key="1">
    <citation type="journal article" date="2015" name="Microbiology (Mosc.)">
        <title>Genomics of the Weissella cibaria species with an examination of its metabolic traits.</title>
        <authorList>
            <person name="Lynch K.M."/>
            <person name="Lucid A."/>
            <person name="Arendt E.K."/>
            <person name="Sleator R.D."/>
            <person name="Lucey B."/>
            <person name="Coffey A."/>
        </authorList>
    </citation>
    <scope>NUCLEOTIDE SEQUENCE [LARGE SCALE GENOMIC DNA]</scope>
    <source>
        <strain evidence="10 11">AB3b</strain>
    </source>
</reference>
<evidence type="ECO:0000256" key="2">
    <source>
        <dbReference type="ARBA" id="ARBA00006175"/>
    </source>
</evidence>
<dbReference type="InterPro" id="IPR034294">
    <property type="entry name" value="Aquaporin_transptr"/>
</dbReference>
<dbReference type="RefSeq" id="WP_187325936.1">
    <property type="nucleotide sequence ID" value="NZ_JWHT01000006.1"/>
</dbReference>
<dbReference type="PANTHER" id="PTHR19139">
    <property type="entry name" value="AQUAPORIN TRANSPORTER"/>
    <property type="match status" value="1"/>
</dbReference>
<sequence length="234" mass="23900">MENMRKYLAEFFGTLMLVAMGTGVVIFVGTQAGPLPVALAFAIAVAAGAYAFGPNSGGHFNPAVSLAQAINGRISWVEFIGYVVAQIIGAFAGSAVIFGFMKAFGATAATIKQVGFGQTDYNTPVSFLSATLIEAFLTFVFVLVILMVTSKKNAENSALAPMIIGLTLGALIMLGLQATGGSLNPARSLAPAAFFAMFGSSTALTHIGAYIVGPLLGGAVAAVIAKFGLGSEED</sequence>
<organism evidence="10 11">
    <name type="scientific">Weissella cibaria</name>
    <dbReference type="NCBI Taxonomy" id="137591"/>
    <lineage>
        <taxon>Bacteria</taxon>
        <taxon>Bacillati</taxon>
        <taxon>Bacillota</taxon>
        <taxon>Bacilli</taxon>
        <taxon>Lactobacillales</taxon>
        <taxon>Lactobacillaceae</taxon>
        <taxon>Weissella</taxon>
    </lineage>
</organism>
<evidence type="ECO:0000256" key="8">
    <source>
        <dbReference type="RuleBase" id="RU000477"/>
    </source>
</evidence>
<evidence type="ECO:0000256" key="3">
    <source>
        <dbReference type="ARBA" id="ARBA00022448"/>
    </source>
</evidence>
<evidence type="ECO:0000256" key="9">
    <source>
        <dbReference type="SAM" id="Phobius"/>
    </source>
</evidence>
<keyword evidence="4" id="KW-1003">Cell membrane</keyword>
<comment type="subcellular location">
    <subcellularLocation>
        <location evidence="1">Cell membrane</location>
        <topology evidence="1">Multi-pass membrane protein</topology>
    </subcellularLocation>
</comment>
<keyword evidence="3 8" id="KW-0813">Transport</keyword>
<dbReference type="EMBL" id="JWHT01000006">
    <property type="protein sequence ID" value="KIU25574.1"/>
    <property type="molecule type" value="Genomic_DNA"/>
</dbReference>
<evidence type="ECO:0000313" key="10">
    <source>
        <dbReference type="EMBL" id="KIU25574.1"/>
    </source>
</evidence>
<dbReference type="Gene3D" id="1.20.1080.10">
    <property type="entry name" value="Glycerol uptake facilitator protein"/>
    <property type="match status" value="1"/>
</dbReference>
<comment type="caution">
    <text evidence="10">The sequence shown here is derived from an EMBL/GenBank/DDBJ whole genome shotgun (WGS) entry which is preliminary data.</text>
</comment>
<name>A0A0D1KM02_9LACO</name>
<dbReference type="Proteomes" id="UP000032289">
    <property type="component" value="Unassembled WGS sequence"/>
</dbReference>
<feature type="transmembrane region" description="Helical" evidence="9">
    <location>
        <begin position="125"/>
        <end position="146"/>
    </location>
</feature>
<accession>A0A0D1KM02</accession>
<feature type="transmembrane region" description="Helical" evidence="9">
    <location>
        <begin position="207"/>
        <end position="229"/>
    </location>
</feature>
<dbReference type="PRINTS" id="PR00783">
    <property type="entry name" value="MINTRINSICP"/>
</dbReference>
<evidence type="ECO:0000256" key="1">
    <source>
        <dbReference type="ARBA" id="ARBA00004651"/>
    </source>
</evidence>
<comment type="similarity">
    <text evidence="2 8">Belongs to the MIP/aquaporin (TC 1.A.8) family.</text>
</comment>
<evidence type="ECO:0000256" key="6">
    <source>
        <dbReference type="ARBA" id="ARBA00022989"/>
    </source>
</evidence>
<keyword evidence="7 9" id="KW-0472">Membrane</keyword>
<feature type="transmembrane region" description="Helical" evidence="9">
    <location>
        <begin position="158"/>
        <end position="178"/>
    </location>
</feature>
<dbReference type="InterPro" id="IPR023271">
    <property type="entry name" value="Aquaporin-like"/>
</dbReference>
<dbReference type="SUPFAM" id="SSF81338">
    <property type="entry name" value="Aquaporin-like"/>
    <property type="match status" value="1"/>
</dbReference>
<dbReference type="GO" id="GO:0005886">
    <property type="term" value="C:plasma membrane"/>
    <property type="evidence" value="ECO:0007669"/>
    <property type="project" value="UniProtKB-SubCell"/>
</dbReference>
<dbReference type="PROSITE" id="PS00221">
    <property type="entry name" value="MIP"/>
    <property type="match status" value="1"/>
</dbReference>
<dbReference type="PATRIC" id="fig|137591.24.peg.184"/>
<dbReference type="AlphaFoldDB" id="A0A0D1KM02"/>
<proteinExistence type="inferred from homology"/>
<dbReference type="PANTHER" id="PTHR19139:SF199">
    <property type="entry name" value="MIP17260P"/>
    <property type="match status" value="1"/>
</dbReference>
<feature type="transmembrane region" description="Helical" evidence="9">
    <location>
        <begin position="7"/>
        <end position="29"/>
    </location>
</feature>
<evidence type="ECO:0000256" key="4">
    <source>
        <dbReference type="ARBA" id="ARBA00022475"/>
    </source>
</evidence>
<feature type="transmembrane region" description="Helical" evidence="9">
    <location>
        <begin position="79"/>
        <end position="105"/>
    </location>
</feature>